<dbReference type="InterPro" id="IPR011009">
    <property type="entry name" value="Kinase-like_dom_sf"/>
</dbReference>
<dbReference type="Pfam" id="PF01636">
    <property type="entry name" value="APH"/>
    <property type="match status" value="1"/>
</dbReference>
<name>A0A428QL97_9HYPO</name>
<dbReference type="SUPFAM" id="SSF56112">
    <property type="entry name" value="Protein kinase-like (PK-like)"/>
    <property type="match status" value="1"/>
</dbReference>
<protein>
    <recommendedName>
        <fullName evidence="1">Aminoglycoside phosphotransferase domain-containing protein</fullName>
    </recommendedName>
</protein>
<dbReference type="Proteomes" id="UP000288168">
    <property type="component" value="Unassembled WGS sequence"/>
</dbReference>
<proteinExistence type="predicted"/>
<organism evidence="2 3">
    <name type="scientific">Fusarium duplospermum</name>
    <dbReference type="NCBI Taxonomy" id="1325734"/>
    <lineage>
        <taxon>Eukaryota</taxon>
        <taxon>Fungi</taxon>
        <taxon>Dikarya</taxon>
        <taxon>Ascomycota</taxon>
        <taxon>Pezizomycotina</taxon>
        <taxon>Sordariomycetes</taxon>
        <taxon>Hypocreomycetidae</taxon>
        <taxon>Hypocreales</taxon>
        <taxon>Nectriaceae</taxon>
        <taxon>Fusarium</taxon>
        <taxon>Fusarium solani species complex</taxon>
    </lineage>
</organism>
<dbReference type="AlphaFoldDB" id="A0A428QL97"/>
<evidence type="ECO:0000313" key="3">
    <source>
        <dbReference type="Proteomes" id="UP000288168"/>
    </source>
</evidence>
<dbReference type="Gene3D" id="1.10.510.10">
    <property type="entry name" value="Transferase(Phosphotransferase) domain 1"/>
    <property type="match status" value="1"/>
</dbReference>
<reference evidence="2 3" key="1">
    <citation type="submission" date="2017-06" db="EMBL/GenBank/DDBJ databases">
        <title>Comparative genomic analysis of Ambrosia Fusariam Clade fungi.</title>
        <authorList>
            <person name="Stajich J.E."/>
            <person name="Carrillo J."/>
            <person name="Kijimoto T."/>
            <person name="Eskalen A."/>
            <person name="O'Donnell K."/>
            <person name="Kasson M."/>
        </authorList>
    </citation>
    <scope>NUCLEOTIDE SEQUENCE [LARGE SCALE GENOMIC DNA]</scope>
    <source>
        <strain evidence="2 3">NRRL62584</strain>
    </source>
</reference>
<keyword evidence="3" id="KW-1185">Reference proteome</keyword>
<dbReference type="STRING" id="1325734.A0A428QL97"/>
<gene>
    <name evidence="2" type="ORF">CEP54_003868</name>
</gene>
<dbReference type="CDD" id="cd09917">
    <property type="entry name" value="F-box_SF"/>
    <property type="match status" value="1"/>
</dbReference>
<dbReference type="SUPFAM" id="SSF81383">
    <property type="entry name" value="F-box domain"/>
    <property type="match status" value="1"/>
</dbReference>
<dbReference type="OrthoDB" id="5077847at2759"/>
<dbReference type="InterPro" id="IPR002575">
    <property type="entry name" value="Aminoglycoside_PTrfase"/>
</dbReference>
<accession>A0A428QL97</accession>
<comment type="caution">
    <text evidence="2">The sequence shown here is derived from an EMBL/GenBank/DDBJ whole genome shotgun (WGS) entry which is preliminary data.</text>
</comment>
<dbReference type="EMBL" id="NKCI01000026">
    <property type="protein sequence ID" value="RSL66066.1"/>
    <property type="molecule type" value="Genomic_DNA"/>
</dbReference>
<feature type="domain" description="Aminoglycoside phosphotransferase" evidence="1">
    <location>
        <begin position="232"/>
        <end position="291"/>
    </location>
</feature>
<evidence type="ECO:0000313" key="2">
    <source>
        <dbReference type="EMBL" id="RSL66066.1"/>
    </source>
</evidence>
<evidence type="ECO:0000259" key="1">
    <source>
        <dbReference type="Pfam" id="PF01636"/>
    </source>
</evidence>
<dbReference type="InterPro" id="IPR036047">
    <property type="entry name" value="F-box-like_dom_sf"/>
</dbReference>
<sequence>MSTTVSPPTRRSRCTIAFVVPQELLAAVPSDSSLLVRLPSELLLYLFSHTTDPLDRLCLALTCRRLLQIPELAALLSTAPIAEKVGPSGCAWETKANIGSLLRLFMRDPEEPPYEIRGWDSGDDDLAISIRVNGCRFTIPISPDTFSNSPVALSLFHKILAKVIAGEDDDSEVWDYGEQVADVFLLEFKRLAPPVMHTGKLTLTDLAPRDTFECRRGTLWSMMKRDTPLSNRQKWAGQIRETVAALHELGVVWGDVKPDNVLIDNDNNAVVIDLEGGTTRGWVDHDVGGTLEGDMQGMERMMDFIFNDESPLRLDASSDTSYSEDMDED</sequence>